<dbReference type="InterPro" id="IPR032472">
    <property type="entry name" value="ArgoL2"/>
</dbReference>
<dbReference type="SUPFAM" id="SSF101690">
    <property type="entry name" value="PAZ domain"/>
    <property type="match status" value="1"/>
</dbReference>
<organism evidence="6 7">
    <name type="scientific">Apostasia shenzhenica</name>
    <dbReference type="NCBI Taxonomy" id="1088818"/>
    <lineage>
        <taxon>Eukaryota</taxon>
        <taxon>Viridiplantae</taxon>
        <taxon>Streptophyta</taxon>
        <taxon>Embryophyta</taxon>
        <taxon>Tracheophyta</taxon>
        <taxon>Spermatophyta</taxon>
        <taxon>Magnoliopsida</taxon>
        <taxon>Liliopsida</taxon>
        <taxon>Asparagales</taxon>
        <taxon>Orchidaceae</taxon>
        <taxon>Apostasioideae</taxon>
        <taxon>Apostasia</taxon>
    </lineage>
</organism>
<dbReference type="InterPro" id="IPR036085">
    <property type="entry name" value="PAZ_dom_sf"/>
</dbReference>
<evidence type="ECO:0000313" key="6">
    <source>
        <dbReference type="EMBL" id="PKA50645.1"/>
    </source>
</evidence>
<evidence type="ECO:0000313" key="7">
    <source>
        <dbReference type="Proteomes" id="UP000236161"/>
    </source>
</evidence>
<dbReference type="GO" id="GO:0031047">
    <property type="term" value="P:regulatory ncRNA-mediated gene silencing"/>
    <property type="evidence" value="ECO:0007669"/>
    <property type="project" value="UniProtKB-KW"/>
</dbReference>
<dbReference type="PROSITE" id="PS50821">
    <property type="entry name" value="PAZ"/>
    <property type="match status" value="1"/>
</dbReference>
<evidence type="ECO:0000256" key="2">
    <source>
        <dbReference type="ARBA" id="ARBA00023158"/>
    </source>
</evidence>
<dbReference type="Pfam" id="PF16487">
    <property type="entry name" value="ArgoMid"/>
    <property type="match status" value="1"/>
</dbReference>
<accession>A0A2I0A531</accession>
<dbReference type="InterPro" id="IPR003100">
    <property type="entry name" value="PAZ_dom"/>
</dbReference>
<dbReference type="AlphaFoldDB" id="A0A2I0A531"/>
<dbReference type="Gene3D" id="3.30.420.10">
    <property type="entry name" value="Ribonuclease H-like superfamily/Ribonuclease H"/>
    <property type="match status" value="1"/>
</dbReference>
<dbReference type="OrthoDB" id="10252740at2759"/>
<evidence type="ECO:0000259" key="5">
    <source>
        <dbReference type="PROSITE" id="PS50822"/>
    </source>
</evidence>
<feature type="region of interest" description="Disordered" evidence="3">
    <location>
        <begin position="1"/>
        <end position="36"/>
    </location>
</feature>
<evidence type="ECO:0000259" key="4">
    <source>
        <dbReference type="PROSITE" id="PS50821"/>
    </source>
</evidence>
<dbReference type="CDD" id="cd02846">
    <property type="entry name" value="PAZ_argonaute_like"/>
    <property type="match status" value="1"/>
</dbReference>
<dbReference type="STRING" id="1088818.A0A2I0A531"/>
<dbReference type="PANTHER" id="PTHR22891">
    <property type="entry name" value="EUKARYOTIC TRANSLATION INITIATION FACTOR 2C"/>
    <property type="match status" value="1"/>
</dbReference>
<dbReference type="Pfam" id="PF02171">
    <property type="entry name" value="Piwi"/>
    <property type="match status" value="1"/>
</dbReference>
<dbReference type="Proteomes" id="UP000236161">
    <property type="component" value="Unassembled WGS sequence"/>
</dbReference>
<dbReference type="InterPro" id="IPR012337">
    <property type="entry name" value="RNaseH-like_sf"/>
</dbReference>
<dbReference type="Gene3D" id="3.40.50.2300">
    <property type="match status" value="1"/>
</dbReference>
<comment type="similarity">
    <text evidence="1">Belongs to the argonaute family. Ago subfamily.</text>
</comment>
<dbReference type="Pfam" id="PF16486">
    <property type="entry name" value="ArgoN"/>
    <property type="match status" value="1"/>
</dbReference>
<dbReference type="InterPro" id="IPR032474">
    <property type="entry name" value="Argonaute_N"/>
</dbReference>
<evidence type="ECO:0000256" key="3">
    <source>
        <dbReference type="SAM" id="MobiDB-lite"/>
    </source>
</evidence>
<dbReference type="InterPro" id="IPR014811">
    <property type="entry name" value="ArgoL1"/>
</dbReference>
<sequence>MASPPNSPGREEAVPKPVLPSPHAPQAIIPEMSKPNHQKQTVMVRAGFGGEGQCIELISNHFTVSFKAEDHFFYQYNITVKYDDNHVVEVKSLRRKVMDKIFETHSSELGGKAFVYDGDKSLFTTGTLPKENLDLLVVLEESFPSGVPCRSPGDVSSTGIDHKRSKHSLLAKALIVEVRFATKISLTPLIMAFRGSQMEQAQDALRVLNIILRQQQAKRGCLIVKQSYFNADPVNLTDLGGGVSCCWGFHSGFCSTIGGLSLNMDVSATMIVNPGPVIDFLIKNQNVGGAKEIDWPKAKRMLKNLRIRTRHNNLEFKIIGLSPLPCNQQSFPLKVKNGILKDQTIEVTVYDYFKERHIELTWSACLPCLDVGKPKRPNYLPIELCNLIPLQHYTKALSSQQSALLADKSRQKPQERIRSITNAVENNNYDDVLLLSSGGITIDKHFTKLEGRVLNAPTLKVGDGEDSVPKNGHWNFSNKRLLNAVPIERWAIVNFSARCDLSYLSREMINCGRNKGVSINRPYTIIEENHQHIRLGPVERVEKMFEEVINRFPSPPQLLLCVLPQRKNSTIYGPWKKKNLHEMGVVTQCIAPTKITDQYLSNVLLKINSKLDGINSLLAVEVNRSIPCIRDLPTMLVGMDVSHGSPGRTDLLSVAAVVGSRNWPLISRYSAAVRTQSAKVEMIDSLYKPLSNGEDDGMMRDLFLDFYDSTAGRKPAQIIIFRDGVSESQFNQVLNIELDQVTKAFQHLGEGPLPKITIVIAQKNHHTKLFQANSRENVPPGTIVDTKIVHPRNYDFYMCSHAAMIGTAKPTHYHVLLDEIGFTPDDLQKLVFSLSYVYQRSTSATSIVAPIRYAHLAAHQMSQFINLEDFSETSSQSGSAIPEIPRLHEDVRQSMFFC</sequence>
<dbReference type="GO" id="GO:0003723">
    <property type="term" value="F:RNA binding"/>
    <property type="evidence" value="ECO:0007669"/>
    <property type="project" value="InterPro"/>
</dbReference>
<dbReference type="SMART" id="SM01163">
    <property type="entry name" value="DUF1785"/>
    <property type="match status" value="1"/>
</dbReference>
<proteinExistence type="inferred from homology"/>
<dbReference type="EMBL" id="KZ452022">
    <property type="protein sequence ID" value="PKA50645.1"/>
    <property type="molecule type" value="Genomic_DNA"/>
</dbReference>
<dbReference type="SUPFAM" id="SSF53098">
    <property type="entry name" value="Ribonuclease H-like"/>
    <property type="match status" value="1"/>
</dbReference>
<keyword evidence="2" id="KW-0943">RNA-mediated gene silencing</keyword>
<gene>
    <name evidence="6" type="primary">AGO16</name>
    <name evidence="6" type="ORF">AXF42_Ash017984</name>
</gene>
<dbReference type="Pfam" id="PF02170">
    <property type="entry name" value="PAZ"/>
    <property type="match status" value="1"/>
</dbReference>
<dbReference type="InterPro" id="IPR036397">
    <property type="entry name" value="RNaseH_sf"/>
</dbReference>
<dbReference type="InterPro" id="IPR032473">
    <property type="entry name" value="Argonaute_Mid_dom"/>
</dbReference>
<name>A0A2I0A531_9ASPA</name>
<dbReference type="Gene3D" id="2.170.260.10">
    <property type="entry name" value="paz domain"/>
    <property type="match status" value="1"/>
</dbReference>
<dbReference type="SMART" id="SM00950">
    <property type="entry name" value="Piwi"/>
    <property type="match status" value="1"/>
</dbReference>
<feature type="domain" description="Piwi" evidence="5">
    <location>
        <begin position="558"/>
        <end position="866"/>
    </location>
</feature>
<protein>
    <submittedName>
        <fullName evidence="6">Protein argonaute 16</fullName>
    </submittedName>
</protein>
<dbReference type="InterPro" id="IPR003165">
    <property type="entry name" value="Piwi"/>
</dbReference>
<dbReference type="InterPro" id="IPR045246">
    <property type="entry name" value="Piwi_ago-like"/>
</dbReference>
<dbReference type="CDD" id="cd04657">
    <property type="entry name" value="Piwi_ago-like"/>
    <property type="match status" value="1"/>
</dbReference>
<dbReference type="Pfam" id="PF16488">
    <property type="entry name" value="ArgoL2"/>
    <property type="match status" value="1"/>
</dbReference>
<dbReference type="Pfam" id="PF08699">
    <property type="entry name" value="ArgoL1"/>
    <property type="match status" value="1"/>
</dbReference>
<keyword evidence="7" id="KW-1185">Reference proteome</keyword>
<reference evidence="6 7" key="1">
    <citation type="journal article" date="2017" name="Nature">
        <title>The Apostasia genome and the evolution of orchids.</title>
        <authorList>
            <person name="Zhang G.Q."/>
            <person name="Liu K.W."/>
            <person name="Li Z."/>
            <person name="Lohaus R."/>
            <person name="Hsiao Y.Y."/>
            <person name="Niu S.C."/>
            <person name="Wang J.Y."/>
            <person name="Lin Y.C."/>
            <person name="Xu Q."/>
            <person name="Chen L.J."/>
            <person name="Yoshida K."/>
            <person name="Fujiwara S."/>
            <person name="Wang Z.W."/>
            <person name="Zhang Y.Q."/>
            <person name="Mitsuda N."/>
            <person name="Wang M."/>
            <person name="Liu G.H."/>
            <person name="Pecoraro L."/>
            <person name="Huang H.X."/>
            <person name="Xiao X.J."/>
            <person name="Lin M."/>
            <person name="Wu X.Y."/>
            <person name="Wu W.L."/>
            <person name="Chen Y.Y."/>
            <person name="Chang S.B."/>
            <person name="Sakamoto S."/>
            <person name="Ohme-Takagi M."/>
            <person name="Yagi M."/>
            <person name="Zeng S.J."/>
            <person name="Shen C.Y."/>
            <person name="Yeh C.M."/>
            <person name="Luo Y.B."/>
            <person name="Tsai W.C."/>
            <person name="Van de Peer Y."/>
            <person name="Liu Z.J."/>
        </authorList>
    </citation>
    <scope>NUCLEOTIDE SEQUENCE [LARGE SCALE GENOMIC DNA]</scope>
    <source>
        <strain evidence="7">cv. Shenzhen</strain>
        <tissue evidence="6">Stem</tissue>
    </source>
</reference>
<feature type="domain" description="PAZ" evidence="4">
    <location>
        <begin position="276"/>
        <end position="389"/>
    </location>
</feature>
<dbReference type="PROSITE" id="PS50822">
    <property type="entry name" value="PIWI"/>
    <property type="match status" value="1"/>
</dbReference>
<dbReference type="FunFam" id="3.30.420.10:FF:000091">
    <property type="entry name" value="Protein argonaute 3"/>
    <property type="match status" value="1"/>
</dbReference>
<evidence type="ECO:0000256" key="1">
    <source>
        <dbReference type="ARBA" id="ARBA00008201"/>
    </source>
</evidence>